<dbReference type="SUPFAM" id="SSF52374">
    <property type="entry name" value="Nucleotidylyl transferase"/>
    <property type="match status" value="1"/>
</dbReference>
<evidence type="ECO:0000256" key="4">
    <source>
        <dbReference type="ARBA" id="ARBA00022490"/>
    </source>
</evidence>
<evidence type="ECO:0000256" key="9">
    <source>
        <dbReference type="ARBA" id="ARBA00023146"/>
    </source>
</evidence>
<dbReference type="EMBL" id="NIQC01000004">
    <property type="protein sequence ID" value="OWZ84511.1"/>
    <property type="molecule type" value="Genomic_DNA"/>
</dbReference>
<keyword evidence="6 11" id="KW-0547">Nucleotide-binding</keyword>
<evidence type="ECO:0000256" key="11">
    <source>
        <dbReference type="HAMAP-Rule" id="MF_00022"/>
    </source>
</evidence>
<evidence type="ECO:0000256" key="8">
    <source>
        <dbReference type="ARBA" id="ARBA00022917"/>
    </source>
</evidence>
<dbReference type="GO" id="GO:0005829">
    <property type="term" value="C:cytosol"/>
    <property type="evidence" value="ECO:0007669"/>
    <property type="project" value="TreeGrafter"/>
</dbReference>
<dbReference type="GO" id="GO:0008270">
    <property type="term" value="F:zinc ion binding"/>
    <property type="evidence" value="ECO:0007669"/>
    <property type="project" value="UniProtKB-UniRule"/>
</dbReference>
<dbReference type="InterPro" id="IPR014729">
    <property type="entry name" value="Rossmann-like_a/b/a_fold"/>
</dbReference>
<feature type="short sequence motif" description="'HIGH' region" evidence="11">
    <location>
        <begin position="11"/>
        <end position="21"/>
    </location>
</feature>
<evidence type="ECO:0000313" key="15">
    <source>
        <dbReference type="Proteomes" id="UP000214588"/>
    </source>
</evidence>
<keyword evidence="11" id="KW-0862">Zinc</keyword>
<comment type="subunit">
    <text evidence="3 11">Monomer.</text>
</comment>
<dbReference type="CDD" id="cd00808">
    <property type="entry name" value="GluRS_core"/>
    <property type="match status" value="1"/>
</dbReference>
<feature type="binding site" evidence="11">
    <location>
        <position position="110"/>
    </location>
    <ligand>
        <name>Zn(2+)</name>
        <dbReference type="ChEBI" id="CHEBI:29105"/>
    </ligand>
</feature>
<feature type="binding site" evidence="11">
    <location>
        <position position="255"/>
    </location>
    <ligand>
        <name>ATP</name>
        <dbReference type="ChEBI" id="CHEBI:30616"/>
    </ligand>
</feature>
<evidence type="ECO:0000313" key="14">
    <source>
        <dbReference type="EMBL" id="OWZ84511.1"/>
    </source>
</evidence>
<comment type="similarity">
    <text evidence="2 11">Belongs to the class-I aminoacyl-tRNA synthetase family. Glutamate--tRNA ligase type 1 subfamily.</text>
</comment>
<comment type="catalytic activity">
    <reaction evidence="10 11">
        <text>tRNA(Glu) + L-glutamate + ATP = L-glutamyl-tRNA(Glu) + AMP + diphosphate</text>
        <dbReference type="Rhea" id="RHEA:23540"/>
        <dbReference type="Rhea" id="RHEA-COMP:9663"/>
        <dbReference type="Rhea" id="RHEA-COMP:9680"/>
        <dbReference type="ChEBI" id="CHEBI:29985"/>
        <dbReference type="ChEBI" id="CHEBI:30616"/>
        <dbReference type="ChEBI" id="CHEBI:33019"/>
        <dbReference type="ChEBI" id="CHEBI:78442"/>
        <dbReference type="ChEBI" id="CHEBI:78520"/>
        <dbReference type="ChEBI" id="CHEBI:456215"/>
        <dbReference type="EC" id="6.1.1.17"/>
    </reaction>
</comment>
<gene>
    <name evidence="11" type="primary">gltX</name>
    <name evidence="14" type="ORF">CDO51_03150</name>
</gene>
<dbReference type="GO" id="GO:0000049">
    <property type="term" value="F:tRNA binding"/>
    <property type="evidence" value="ECO:0007669"/>
    <property type="project" value="InterPro"/>
</dbReference>
<dbReference type="AlphaFoldDB" id="A0A226C008"/>
<dbReference type="InterPro" id="IPR020058">
    <property type="entry name" value="Glu/Gln-tRNA-synth_Ib_cat-dom"/>
</dbReference>
<dbReference type="Pfam" id="PF19269">
    <property type="entry name" value="Anticodon_2"/>
    <property type="match status" value="1"/>
</dbReference>
<dbReference type="InterPro" id="IPR033910">
    <property type="entry name" value="GluRS_core"/>
</dbReference>
<keyword evidence="15" id="KW-1185">Reference proteome</keyword>
<name>A0A226C008_9FIRM</name>
<dbReference type="EC" id="6.1.1.17" evidence="11"/>
<keyword evidence="5 11" id="KW-0436">Ligase</keyword>
<dbReference type="FunFam" id="1.10.10.350:FF:000002">
    <property type="entry name" value="Glutamate--tRNA ligase"/>
    <property type="match status" value="1"/>
</dbReference>
<dbReference type="InterPro" id="IPR004527">
    <property type="entry name" value="Glu-tRNA-ligase_bac/mito"/>
</dbReference>
<evidence type="ECO:0000259" key="13">
    <source>
        <dbReference type="Pfam" id="PF19269"/>
    </source>
</evidence>
<evidence type="ECO:0000256" key="5">
    <source>
        <dbReference type="ARBA" id="ARBA00022598"/>
    </source>
</evidence>
<proteinExistence type="inferred from homology"/>
<keyword evidence="8 11" id="KW-0648">Protein biosynthesis</keyword>
<accession>A0A226C008</accession>
<evidence type="ECO:0000256" key="1">
    <source>
        <dbReference type="ARBA" id="ARBA00004496"/>
    </source>
</evidence>
<dbReference type="NCBIfam" id="TIGR00464">
    <property type="entry name" value="gltX_bact"/>
    <property type="match status" value="1"/>
</dbReference>
<feature type="binding site" evidence="11">
    <location>
        <position position="137"/>
    </location>
    <ligand>
        <name>Zn(2+)</name>
        <dbReference type="ChEBI" id="CHEBI:29105"/>
    </ligand>
</feature>
<dbReference type="Proteomes" id="UP000214588">
    <property type="component" value="Unassembled WGS sequence"/>
</dbReference>
<keyword evidence="4 11" id="KW-0963">Cytoplasm</keyword>
<feature type="binding site" evidence="11">
    <location>
        <position position="108"/>
    </location>
    <ligand>
        <name>Zn(2+)</name>
        <dbReference type="ChEBI" id="CHEBI:29105"/>
    </ligand>
</feature>
<comment type="caution">
    <text evidence="14">The sequence shown here is derived from an EMBL/GenBank/DDBJ whole genome shotgun (WGS) entry which is preliminary data.</text>
</comment>
<dbReference type="HAMAP" id="MF_00022">
    <property type="entry name" value="Glu_tRNA_synth_type1"/>
    <property type="match status" value="1"/>
</dbReference>
<evidence type="ECO:0000256" key="3">
    <source>
        <dbReference type="ARBA" id="ARBA00011245"/>
    </source>
</evidence>
<organism evidence="14 15">
    <name type="scientific">Natranaerobius trueperi</name>
    <dbReference type="NCBI Taxonomy" id="759412"/>
    <lineage>
        <taxon>Bacteria</taxon>
        <taxon>Bacillati</taxon>
        <taxon>Bacillota</taxon>
        <taxon>Clostridia</taxon>
        <taxon>Natranaerobiales</taxon>
        <taxon>Natranaerobiaceae</taxon>
        <taxon>Natranaerobius</taxon>
    </lineage>
</organism>
<keyword evidence="7 11" id="KW-0067">ATP-binding</keyword>
<evidence type="ECO:0000256" key="2">
    <source>
        <dbReference type="ARBA" id="ARBA00007894"/>
    </source>
</evidence>
<evidence type="ECO:0000259" key="12">
    <source>
        <dbReference type="Pfam" id="PF00749"/>
    </source>
</evidence>
<dbReference type="InterPro" id="IPR045462">
    <property type="entry name" value="aa-tRNA-synth_I_cd-bd"/>
</dbReference>
<dbReference type="GO" id="GO:0005524">
    <property type="term" value="F:ATP binding"/>
    <property type="evidence" value="ECO:0007669"/>
    <property type="project" value="UniProtKB-UniRule"/>
</dbReference>
<evidence type="ECO:0000256" key="10">
    <source>
        <dbReference type="ARBA" id="ARBA00048351"/>
    </source>
</evidence>
<dbReference type="InterPro" id="IPR020751">
    <property type="entry name" value="aa-tRNA-synth_I_codon-bd_sub2"/>
</dbReference>
<dbReference type="Gene3D" id="3.40.50.620">
    <property type="entry name" value="HUPs"/>
    <property type="match status" value="1"/>
</dbReference>
<dbReference type="FunFam" id="3.40.50.620:FF:000007">
    <property type="entry name" value="Glutamate--tRNA ligase"/>
    <property type="match status" value="1"/>
</dbReference>
<comment type="subcellular location">
    <subcellularLocation>
        <location evidence="1 11">Cytoplasm</location>
    </subcellularLocation>
</comment>
<reference evidence="14 15" key="1">
    <citation type="submission" date="2017-06" db="EMBL/GenBank/DDBJ databases">
        <title>Draft Genome Sequence of Natranaerobius trueperi halophilic, alkalithermophilic bacteria from soda lakes.</title>
        <authorList>
            <person name="Zhao B."/>
        </authorList>
    </citation>
    <scope>NUCLEOTIDE SEQUENCE [LARGE SCALE GENOMIC DNA]</scope>
    <source>
        <strain evidence="14 15">DSM 18760</strain>
    </source>
</reference>
<dbReference type="InterPro" id="IPR008925">
    <property type="entry name" value="aa_tRNA-synth_I_cd-bd_sf"/>
</dbReference>
<dbReference type="PANTHER" id="PTHR43311:SF2">
    <property type="entry name" value="GLUTAMATE--TRNA LIGASE, MITOCHONDRIAL-RELATED"/>
    <property type="match status" value="1"/>
</dbReference>
<evidence type="ECO:0000256" key="6">
    <source>
        <dbReference type="ARBA" id="ARBA00022741"/>
    </source>
</evidence>
<sequence length="488" mass="55894">MSTKPRLRFAPSPTGKIHIGNIRTALFNWLYARNINGEFIIRVEDTDAARSVEEYEQIIFDALKWLGLGWDEGPQTGGDYGPYRQSERKDIYREYADKLLESGDAYYCYCSEEDLEKMREEQKSRGEMPRYDGRCAELTEEERQRCENEGRTPVIRFKVPKGKDIQVCDLVKGNVNFESDGIGDFIIIKSDGLPSYNFACAIDDYLMDITHVLRGEDHLSNTPRQVMVYNALGFDLPYFGHLSLILGHDKAKLSKRHGDTFIGDYQEKGYLPEAIMNFLALLGWSPEGEEELFAKEQLVEKFDINRVAKSAAVFDVSKLNWMNSHYIKNTEGERLLELSKKYLLESNVVDEQDEIEANKDWYISALNLVKEKVYILSEIPEQMKIFEGDTLKLEDKELQVLSGDNVVELLKTVKDKLLELESFDPKSIKKTINEAGKLVGVKGKQLFMPVRVAVSGQTHGPEIDQLISLLGRNKIEKRIDSVIEQIQK</sequence>
<feature type="domain" description="Aminoacyl-tRNA synthetase class I anticodon-binding" evidence="13">
    <location>
        <begin position="335"/>
        <end position="483"/>
    </location>
</feature>
<dbReference type="Pfam" id="PF00749">
    <property type="entry name" value="tRNA-synt_1c"/>
    <property type="match status" value="1"/>
</dbReference>
<dbReference type="GO" id="GO:0006424">
    <property type="term" value="P:glutamyl-tRNA aminoacylation"/>
    <property type="evidence" value="ECO:0007669"/>
    <property type="project" value="UniProtKB-UniRule"/>
</dbReference>
<comment type="function">
    <text evidence="11">Catalyzes the attachment of glutamate to tRNA(Glu) in a two-step reaction: glutamate is first activated by ATP to form Glu-AMP and then transferred to the acceptor end of tRNA(Glu).</text>
</comment>
<feature type="short sequence motif" description="'KMSKS' region" evidence="11">
    <location>
        <begin position="252"/>
        <end position="256"/>
    </location>
</feature>
<dbReference type="InterPro" id="IPR049940">
    <property type="entry name" value="GluQ/Sye"/>
</dbReference>
<dbReference type="OrthoDB" id="9807503at2"/>
<feature type="binding site" evidence="11">
    <location>
        <position position="135"/>
    </location>
    <ligand>
        <name>Zn(2+)</name>
        <dbReference type="ChEBI" id="CHEBI:29105"/>
    </ligand>
</feature>
<protein>
    <recommendedName>
        <fullName evidence="11">Glutamate--tRNA ligase</fullName>
        <ecNumber evidence="11">6.1.1.17</ecNumber>
    </recommendedName>
    <alternativeName>
        <fullName evidence="11">Glutamyl-tRNA synthetase</fullName>
        <shortName evidence="11">GluRS</shortName>
    </alternativeName>
</protein>
<dbReference type="PANTHER" id="PTHR43311">
    <property type="entry name" value="GLUTAMATE--TRNA LIGASE"/>
    <property type="match status" value="1"/>
</dbReference>
<keyword evidence="11" id="KW-0479">Metal-binding</keyword>
<evidence type="ECO:0000256" key="7">
    <source>
        <dbReference type="ARBA" id="ARBA00022840"/>
    </source>
</evidence>
<comment type="cofactor">
    <cofactor evidence="11">
        <name>Zn(2+)</name>
        <dbReference type="ChEBI" id="CHEBI:29105"/>
    </cofactor>
    <text evidence="11">Binds 1 zinc ion per subunit.</text>
</comment>
<dbReference type="RefSeq" id="WP_089022841.1">
    <property type="nucleotide sequence ID" value="NZ_NIQC01000004.1"/>
</dbReference>
<dbReference type="GO" id="GO:0004818">
    <property type="term" value="F:glutamate-tRNA ligase activity"/>
    <property type="evidence" value="ECO:0007669"/>
    <property type="project" value="UniProtKB-UniRule"/>
</dbReference>
<dbReference type="Gene3D" id="1.10.10.350">
    <property type="match status" value="1"/>
</dbReference>
<keyword evidence="9 11" id="KW-0030">Aminoacyl-tRNA synthetase</keyword>
<dbReference type="InterPro" id="IPR001412">
    <property type="entry name" value="aa-tRNA-synth_I_CS"/>
</dbReference>
<dbReference type="PROSITE" id="PS00178">
    <property type="entry name" value="AA_TRNA_LIGASE_I"/>
    <property type="match status" value="1"/>
</dbReference>
<feature type="domain" description="Glutamyl/glutaminyl-tRNA synthetase class Ib catalytic" evidence="12">
    <location>
        <begin position="6"/>
        <end position="321"/>
    </location>
</feature>
<dbReference type="PRINTS" id="PR00987">
    <property type="entry name" value="TRNASYNTHGLU"/>
</dbReference>
<dbReference type="InterPro" id="IPR000924">
    <property type="entry name" value="Glu/Gln-tRNA-synth"/>
</dbReference>
<dbReference type="SUPFAM" id="SSF48163">
    <property type="entry name" value="An anticodon-binding domain of class I aminoacyl-tRNA synthetases"/>
    <property type="match status" value="1"/>
</dbReference>